<sequence>MTAVEGQTLIDARSAVFDGQHGSSVRSNLGSARLPPEYRAPSPWSGRAALAIVMLGIFVAVKALFRLIPNEGVVVV</sequence>
<proteinExistence type="predicted"/>
<feature type="transmembrane region" description="Helical" evidence="1">
    <location>
        <begin position="44"/>
        <end position="65"/>
    </location>
</feature>
<protein>
    <submittedName>
        <fullName evidence="2">Uncharacterized protein</fullName>
    </submittedName>
</protein>
<keyword evidence="1" id="KW-1133">Transmembrane helix</keyword>
<gene>
    <name evidence="2" type="ORF">GCM10009810_31980</name>
</gene>
<keyword evidence="1" id="KW-0472">Membrane</keyword>
<organism evidence="2 3">
    <name type="scientific">Nostocoides vanveenii</name>
    <dbReference type="NCBI Taxonomy" id="330835"/>
    <lineage>
        <taxon>Bacteria</taxon>
        <taxon>Bacillati</taxon>
        <taxon>Actinomycetota</taxon>
        <taxon>Actinomycetes</taxon>
        <taxon>Micrococcales</taxon>
        <taxon>Intrasporangiaceae</taxon>
        <taxon>Nostocoides</taxon>
    </lineage>
</organism>
<evidence type="ECO:0000313" key="3">
    <source>
        <dbReference type="Proteomes" id="UP001501475"/>
    </source>
</evidence>
<reference evidence="2 3" key="1">
    <citation type="journal article" date="2019" name="Int. J. Syst. Evol. Microbiol.">
        <title>The Global Catalogue of Microorganisms (GCM) 10K type strain sequencing project: providing services to taxonomists for standard genome sequencing and annotation.</title>
        <authorList>
            <consortium name="The Broad Institute Genomics Platform"/>
            <consortium name="The Broad Institute Genome Sequencing Center for Infectious Disease"/>
            <person name="Wu L."/>
            <person name="Ma J."/>
        </authorList>
    </citation>
    <scope>NUCLEOTIDE SEQUENCE [LARGE SCALE GENOMIC DNA]</scope>
    <source>
        <strain evidence="2 3">JCM 15591</strain>
    </source>
</reference>
<comment type="caution">
    <text evidence="2">The sequence shown here is derived from an EMBL/GenBank/DDBJ whole genome shotgun (WGS) entry which is preliminary data.</text>
</comment>
<evidence type="ECO:0000313" key="2">
    <source>
        <dbReference type="EMBL" id="GAA1772142.1"/>
    </source>
</evidence>
<dbReference type="EMBL" id="BAAAPN010000091">
    <property type="protein sequence ID" value="GAA1772142.1"/>
    <property type="molecule type" value="Genomic_DNA"/>
</dbReference>
<dbReference type="Proteomes" id="UP001501475">
    <property type="component" value="Unassembled WGS sequence"/>
</dbReference>
<accession>A0ABN2L1R3</accession>
<evidence type="ECO:0000256" key="1">
    <source>
        <dbReference type="SAM" id="Phobius"/>
    </source>
</evidence>
<keyword evidence="3" id="KW-1185">Reference proteome</keyword>
<keyword evidence="1" id="KW-0812">Transmembrane</keyword>
<name>A0ABN2L1R3_9MICO</name>